<dbReference type="EMBL" id="JACBYE010000009">
    <property type="protein sequence ID" value="NYS93071.1"/>
    <property type="molecule type" value="Genomic_DNA"/>
</dbReference>
<gene>
    <name evidence="2" type="ORF">HZZ10_05950</name>
</gene>
<keyword evidence="3" id="KW-1185">Reference proteome</keyword>
<dbReference type="AlphaFoldDB" id="A0A853ERE0"/>
<name>A0A853ERE0_9MICO</name>
<evidence type="ECO:0000313" key="3">
    <source>
        <dbReference type="Proteomes" id="UP000561011"/>
    </source>
</evidence>
<sequence>MKWWQYVQTITGGQQQIEIAKAIDLNPSTVSRWKSTGIPGNAENVAALARAYGRPVLEAFVAAGFLTDREAKATVTVPDIGQLSADDLLAEVRRRMREEVVGNAEHPAPMNPTGGSPVTRHLTAVSTPDPTSDDDTVSEPPPTVIDYEDLHRRADAGEFDDPEDIAALSDIDPDEDSVDGDR</sequence>
<accession>A0A853ERE0</accession>
<comment type="caution">
    <text evidence="2">The sequence shown here is derived from an EMBL/GenBank/DDBJ whole genome shotgun (WGS) entry which is preliminary data.</text>
</comment>
<protein>
    <submittedName>
        <fullName evidence="2">Helix-turn-helix transcriptional regulator</fullName>
    </submittedName>
</protein>
<dbReference type="CDD" id="cd00093">
    <property type="entry name" value="HTH_XRE"/>
    <property type="match status" value="1"/>
</dbReference>
<feature type="compositionally biased region" description="Acidic residues" evidence="1">
    <location>
        <begin position="171"/>
        <end position="182"/>
    </location>
</feature>
<organism evidence="2 3">
    <name type="scientific">Sanguibacter inulinus</name>
    <dbReference type="NCBI Taxonomy" id="60922"/>
    <lineage>
        <taxon>Bacteria</taxon>
        <taxon>Bacillati</taxon>
        <taxon>Actinomycetota</taxon>
        <taxon>Actinomycetes</taxon>
        <taxon>Micrococcales</taxon>
        <taxon>Sanguibacteraceae</taxon>
        <taxon>Sanguibacter</taxon>
    </lineage>
</organism>
<evidence type="ECO:0000313" key="2">
    <source>
        <dbReference type="EMBL" id="NYS93071.1"/>
    </source>
</evidence>
<dbReference type="Proteomes" id="UP000561011">
    <property type="component" value="Unassembled WGS sequence"/>
</dbReference>
<dbReference type="RefSeq" id="WP_179912804.1">
    <property type="nucleotide sequence ID" value="NZ_JACBYE010000009.1"/>
</dbReference>
<feature type="region of interest" description="Disordered" evidence="1">
    <location>
        <begin position="104"/>
        <end position="182"/>
    </location>
</feature>
<evidence type="ECO:0000256" key="1">
    <source>
        <dbReference type="SAM" id="MobiDB-lite"/>
    </source>
</evidence>
<proteinExistence type="predicted"/>
<reference evidence="2 3" key="1">
    <citation type="submission" date="2020-07" db="EMBL/GenBank/DDBJ databases">
        <title>MOT database genomes.</title>
        <authorList>
            <person name="Joseph S."/>
            <person name="Aduse-Opoku J."/>
            <person name="Hashim A."/>
            <person name="Wade W."/>
            <person name="Curtis M."/>
        </authorList>
    </citation>
    <scope>NUCLEOTIDE SEQUENCE [LARGE SCALE GENOMIC DNA]</scope>
    <source>
        <strain evidence="2 3">DSM 100099</strain>
    </source>
</reference>
<dbReference type="InterPro" id="IPR001387">
    <property type="entry name" value="Cro/C1-type_HTH"/>
</dbReference>